<dbReference type="SUPFAM" id="SSF88659">
    <property type="entry name" value="Sigma3 and sigma4 domains of RNA polymerase sigma factors"/>
    <property type="match status" value="1"/>
</dbReference>
<dbReference type="PANTHER" id="PTHR43133">
    <property type="entry name" value="RNA POLYMERASE ECF-TYPE SIGMA FACTO"/>
    <property type="match status" value="1"/>
</dbReference>
<accession>A0ABW5VDI7</accession>
<keyword evidence="8" id="KW-1185">Reference proteome</keyword>
<reference evidence="8" key="1">
    <citation type="journal article" date="2019" name="Int. J. Syst. Evol. Microbiol.">
        <title>The Global Catalogue of Microorganisms (GCM) 10K type strain sequencing project: providing services to taxonomists for standard genome sequencing and annotation.</title>
        <authorList>
            <consortium name="The Broad Institute Genomics Platform"/>
            <consortium name="The Broad Institute Genome Sequencing Center for Infectious Disease"/>
            <person name="Wu L."/>
            <person name="Ma J."/>
        </authorList>
    </citation>
    <scope>NUCLEOTIDE SEQUENCE [LARGE SCALE GENOMIC DNA]</scope>
    <source>
        <strain evidence="8">KCTC 52924</strain>
    </source>
</reference>
<comment type="similarity">
    <text evidence="1">Belongs to the sigma-70 factor family. ECF subfamily.</text>
</comment>
<keyword evidence="3" id="KW-0731">Sigma factor</keyword>
<evidence type="ECO:0000256" key="2">
    <source>
        <dbReference type="ARBA" id="ARBA00023015"/>
    </source>
</evidence>
<gene>
    <name evidence="7" type="ORF">ACFS1K_08400</name>
</gene>
<dbReference type="NCBIfam" id="TIGR02937">
    <property type="entry name" value="sigma70-ECF"/>
    <property type="match status" value="1"/>
</dbReference>
<sequence length="173" mass="20264">MDTVTIWNKFNGQMYFFILKKVQDRDATNEIMQNSFLKIHQNIDQLKNQEKVKAWAFQIVRNEIYNHFNNSTKKVEDFNSAPIIQTENYSDFCCFDHFITDLPQEYRTVMTLVYINGMKQKEAASEIGISLANVKARVRRAKAILIMNFKECCKFNLNHEGKLVGESNCSRCN</sequence>
<evidence type="ECO:0000259" key="6">
    <source>
        <dbReference type="Pfam" id="PF08281"/>
    </source>
</evidence>
<feature type="domain" description="RNA polymerase sigma factor 70 region 4 type 2" evidence="6">
    <location>
        <begin position="96"/>
        <end position="143"/>
    </location>
</feature>
<dbReference type="InterPro" id="IPR007627">
    <property type="entry name" value="RNA_pol_sigma70_r2"/>
</dbReference>
<evidence type="ECO:0000259" key="5">
    <source>
        <dbReference type="Pfam" id="PF04542"/>
    </source>
</evidence>
<evidence type="ECO:0000256" key="3">
    <source>
        <dbReference type="ARBA" id="ARBA00023082"/>
    </source>
</evidence>
<evidence type="ECO:0000313" key="7">
    <source>
        <dbReference type="EMBL" id="MFD2789778.1"/>
    </source>
</evidence>
<dbReference type="InterPro" id="IPR013324">
    <property type="entry name" value="RNA_pol_sigma_r3/r4-like"/>
</dbReference>
<dbReference type="InterPro" id="IPR013325">
    <property type="entry name" value="RNA_pol_sigma_r2"/>
</dbReference>
<evidence type="ECO:0000256" key="1">
    <source>
        <dbReference type="ARBA" id="ARBA00010641"/>
    </source>
</evidence>
<dbReference type="RefSeq" id="WP_251807799.1">
    <property type="nucleotide sequence ID" value="NZ_CP166679.1"/>
</dbReference>
<dbReference type="InterPro" id="IPR013249">
    <property type="entry name" value="RNA_pol_sigma70_r4_t2"/>
</dbReference>
<feature type="domain" description="RNA polymerase sigma-70 region 2" evidence="5">
    <location>
        <begin position="13"/>
        <end position="70"/>
    </location>
</feature>
<dbReference type="Gene3D" id="1.10.10.10">
    <property type="entry name" value="Winged helix-like DNA-binding domain superfamily/Winged helix DNA-binding domain"/>
    <property type="match status" value="1"/>
</dbReference>
<dbReference type="PANTHER" id="PTHR43133:SF62">
    <property type="entry name" value="RNA POLYMERASE SIGMA FACTOR SIGZ"/>
    <property type="match status" value="1"/>
</dbReference>
<dbReference type="EMBL" id="JBHUOK010000029">
    <property type="protein sequence ID" value="MFD2789778.1"/>
    <property type="molecule type" value="Genomic_DNA"/>
</dbReference>
<dbReference type="Pfam" id="PF08281">
    <property type="entry name" value="Sigma70_r4_2"/>
    <property type="match status" value="1"/>
</dbReference>
<comment type="caution">
    <text evidence="7">The sequence shown here is derived from an EMBL/GenBank/DDBJ whole genome shotgun (WGS) entry which is preliminary data.</text>
</comment>
<dbReference type="Proteomes" id="UP001597532">
    <property type="component" value="Unassembled WGS sequence"/>
</dbReference>
<dbReference type="Gene3D" id="1.10.1740.10">
    <property type="match status" value="1"/>
</dbReference>
<dbReference type="Pfam" id="PF04542">
    <property type="entry name" value="Sigma70_r2"/>
    <property type="match status" value="1"/>
</dbReference>
<protein>
    <submittedName>
        <fullName evidence="7">Sigma-70 family RNA polymerase sigma factor</fullName>
    </submittedName>
</protein>
<dbReference type="CDD" id="cd06171">
    <property type="entry name" value="Sigma70_r4"/>
    <property type="match status" value="1"/>
</dbReference>
<keyword evidence="4" id="KW-0804">Transcription</keyword>
<dbReference type="InterPro" id="IPR036388">
    <property type="entry name" value="WH-like_DNA-bd_sf"/>
</dbReference>
<dbReference type="InterPro" id="IPR014284">
    <property type="entry name" value="RNA_pol_sigma-70_dom"/>
</dbReference>
<evidence type="ECO:0000313" key="8">
    <source>
        <dbReference type="Proteomes" id="UP001597532"/>
    </source>
</evidence>
<keyword evidence="2" id="KW-0805">Transcription regulation</keyword>
<evidence type="ECO:0000256" key="4">
    <source>
        <dbReference type="ARBA" id="ARBA00023163"/>
    </source>
</evidence>
<name>A0ABW5VDI7_9FLAO</name>
<dbReference type="SUPFAM" id="SSF88946">
    <property type="entry name" value="Sigma2 domain of RNA polymerase sigma factors"/>
    <property type="match status" value="1"/>
</dbReference>
<proteinExistence type="inferred from homology"/>
<organism evidence="7 8">
    <name type="scientific">Arenibacter antarcticus</name>
    <dbReference type="NCBI Taxonomy" id="2040469"/>
    <lineage>
        <taxon>Bacteria</taxon>
        <taxon>Pseudomonadati</taxon>
        <taxon>Bacteroidota</taxon>
        <taxon>Flavobacteriia</taxon>
        <taxon>Flavobacteriales</taxon>
        <taxon>Flavobacteriaceae</taxon>
        <taxon>Arenibacter</taxon>
    </lineage>
</organism>
<dbReference type="InterPro" id="IPR039425">
    <property type="entry name" value="RNA_pol_sigma-70-like"/>
</dbReference>